<dbReference type="PROSITE" id="PS00108">
    <property type="entry name" value="PROTEIN_KINASE_ST"/>
    <property type="match status" value="1"/>
</dbReference>
<sequence length="791" mass="84966">MSAADAPPGSALPRRLRLLDPGHLLASPLLRNLLQERFALRELVAGEQVGVYRIEREVGRGGMGLVYRAARADGEYEQTVALKWLPDSARDAASAARFRDERQILANLRHPGIARLIDGGRCIQGHLWFAMEYVDGAPLDEHCAAQALALPLRVQLLLAVLDAVAFAHARLLIHRDIKPRNVLVDADGQPRLLDFGIAALLGSTARPAYSPGFASPEQLACGEVGIASDIWQLGRLCRRVLEAGNTAAGRLPADLLAIVDKAAAAEPIQRYATVNELSADLQRFLAQRPVRARKAGLAHRARLLLRRHPWSIGLGGFAGFAFLATVVAFTAQLRRERDEAQRARATTQAVSDFITRDLLSAADPWAGGRSDVRLAAVVEAAVDKVDARFPQRAEVSGLLHLELGRLLSNLGRQKQAAHSLAQAVEELAGVRGPLDAAVLDARYQTAKVSQRELRLADVETRLRSLRADAVQAGNLLLQRHIDVDLAWNEAQQGDFATCHRHYLQLQQTDGEGDAQQQVVVFTGLSYCEQGLGQYSAAAVHAQQGWALGRLRLGALHPQTLDMSWVLTMAQIGLGQFDAAVATGEQAYEGTRQVKGEQHSGVAAVAYQVGYAHLCAGRPREALDWLDRAVAIRLAVLAADDPRIAVARSQRAVALLQSEQVAAAQADMAQARGLLASPAAISAVARTVIVRNSALMHLALQENDQAAADFRAALATATRIYGAADTRVAVLRLGLGISQWRQGETQAGLAAIAQALPEVTRLPGCQSELIAQGRAALAQMAVVAAVAGKRAQ</sequence>
<dbReference type="RefSeq" id="WP_133820521.1">
    <property type="nucleotide sequence ID" value="NZ_SNZH01000014.1"/>
</dbReference>
<dbReference type="InterPro" id="IPR017441">
    <property type="entry name" value="Protein_kinase_ATP_BS"/>
</dbReference>
<dbReference type="Proteomes" id="UP000295293">
    <property type="component" value="Unassembled WGS sequence"/>
</dbReference>
<accession>A0A4R6YQ72</accession>
<dbReference type="Gene3D" id="1.25.40.10">
    <property type="entry name" value="Tetratricopeptide repeat domain"/>
    <property type="match status" value="1"/>
</dbReference>
<evidence type="ECO:0000259" key="6">
    <source>
        <dbReference type="PROSITE" id="PS50011"/>
    </source>
</evidence>
<dbReference type="Pfam" id="PF13424">
    <property type="entry name" value="TPR_12"/>
    <property type="match status" value="1"/>
</dbReference>
<dbReference type="PANTHER" id="PTHR43289">
    <property type="entry name" value="MITOGEN-ACTIVATED PROTEIN KINASE KINASE KINASE 20-RELATED"/>
    <property type="match status" value="1"/>
</dbReference>
<dbReference type="SUPFAM" id="SSF56112">
    <property type="entry name" value="Protein kinase-like (PK-like)"/>
    <property type="match status" value="1"/>
</dbReference>
<dbReference type="InterPro" id="IPR008271">
    <property type="entry name" value="Ser/Thr_kinase_AS"/>
</dbReference>
<reference evidence="7 8" key="1">
    <citation type="submission" date="2019-03" db="EMBL/GenBank/DDBJ databases">
        <title>Genomic Encyclopedia of Type Strains, Phase IV (KMG-IV): sequencing the most valuable type-strain genomes for metagenomic binning, comparative biology and taxonomic classification.</title>
        <authorList>
            <person name="Goeker M."/>
        </authorList>
    </citation>
    <scope>NUCLEOTIDE SEQUENCE [LARGE SCALE GENOMIC DNA]</scope>
    <source>
        <strain evidence="7 8">DSM 21667</strain>
    </source>
</reference>
<dbReference type="InterPro" id="IPR011990">
    <property type="entry name" value="TPR-like_helical_dom_sf"/>
</dbReference>
<keyword evidence="8" id="KW-1185">Reference proteome</keyword>
<dbReference type="EMBL" id="SNZH01000014">
    <property type="protein sequence ID" value="TDR40030.1"/>
    <property type="molecule type" value="Genomic_DNA"/>
</dbReference>
<evidence type="ECO:0000256" key="4">
    <source>
        <dbReference type="ARBA" id="ARBA00022840"/>
    </source>
</evidence>
<dbReference type="OrthoDB" id="9783151at2"/>
<dbReference type="InterPro" id="IPR011009">
    <property type="entry name" value="Kinase-like_dom_sf"/>
</dbReference>
<dbReference type="PANTHER" id="PTHR43289:SF34">
    <property type="entry name" value="SERINE_THREONINE-PROTEIN KINASE YBDM-RELATED"/>
    <property type="match status" value="1"/>
</dbReference>
<dbReference type="AlphaFoldDB" id="A0A4R6YQ72"/>
<comment type="caution">
    <text evidence="7">The sequence shown here is derived from an EMBL/GenBank/DDBJ whole genome shotgun (WGS) entry which is preliminary data.</text>
</comment>
<feature type="binding site" evidence="5">
    <location>
        <position position="83"/>
    </location>
    <ligand>
        <name>ATP</name>
        <dbReference type="ChEBI" id="CHEBI:30616"/>
    </ligand>
</feature>
<evidence type="ECO:0000256" key="5">
    <source>
        <dbReference type="PROSITE-ProRule" id="PRU10141"/>
    </source>
</evidence>
<keyword evidence="1" id="KW-0808">Transferase</keyword>
<dbReference type="Gene3D" id="3.30.200.20">
    <property type="entry name" value="Phosphorylase Kinase, domain 1"/>
    <property type="match status" value="1"/>
</dbReference>
<evidence type="ECO:0000313" key="8">
    <source>
        <dbReference type="Proteomes" id="UP000295293"/>
    </source>
</evidence>
<dbReference type="Pfam" id="PF00069">
    <property type="entry name" value="Pkinase"/>
    <property type="match status" value="1"/>
</dbReference>
<dbReference type="InterPro" id="IPR000719">
    <property type="entry name" value="Prot_kinase_dom"/>
</dbReference>
<evidence type="ECO:0000256" key="2">
    <source>
        <dbReference type="ARBA" id="ARBA00022741"/>
    </source>
</evidence>
<dbReference type="GO" id="GO:0005524">
    <property type="term" value="F:ATP binding"/>
    <property type="evidence" value="ECO:0007669"/>
    <property type="project" value="UniProtKB-UniRule"/>
</dbReference>
<feature type="domain" description="Protein kinase" evidence="6">
    <location>
        <begin position="52"/>
        <end position="311"/>
    </location>
</feature>
<dbReference type="PROSITE" id="PS00107">
    <property type="entry name" value="PROTEIN_KINASE_ATP"/>
    <property type="match status" value="1"/>
</dbReference>
<evidence type="ECO:0000256" key="3">
    <source>
        <dbReference type="ARBA" id="ARBA00022777"/>
    </source>
</evidence>
<keyword evidence="2 5" id="KW-0547">Nucleotide-binding</keyword>
<dbReference type="Gene3D" id="1.10.510.10">
    <property type="entry name" value="Transferase(Phosphotransferase) domain 1"/>
    <property type="match status" value="1"/>
</dbReference>
<dbReference type="SUPFAM" id="SSF48452">
    <property type="entry name" value="TPR-like"/>
    <property type="match status" value="3"/>
</dbReference>
<name>A0A4R6YQ72_9GAMM</name>
<evidence type="ECO:0000256" key="1">
    <source>
        <dbReference type="ARBA" id="ARBA00022679"/>
    </source>
</evidence>
<dbReference type="SMART" id="SM00220">
    <property type="entry name" value="S_TKc"/>
    <property type="match status" value="1"/>
</dbReference>
<dbReference type="GO" id="GO:0004674">
    <property type="term" value="F:protein serine/threonine kinase activity"/>
    <property type="evidence" value="ECO:0007669"/>
    <property type="project" value="TreeGrafter"/>
</dbReference>
<dbReference type="CDD" id="cd14014">
    <property type="entry name" value="STKc_PknB_like"/>
    <property type="match status" value="1"/>
</dbReference>
<keyword evidence="4 5" id="KW-0067">ATP-binding</keyword>
<protein>
    <submittedName>
        <fullName evidence="7">Serine/threonine-protein kinase</fullName>
    </submittedName>
</protein>
<proteinExistence type="predicted"/>
<evidence type="ECO:0000313" key="7">
    <source>
        <dbReference type="EMBL" id="TDR40030.1"/>
    </source>
</evidence>
<organism evidence="7 8">
    <name type="scientific">Tahibacter aquaticus</name>
    <dbReference type="NCBI Taxonomy" id="520092"/>
    <lineage>
        <taxon>Bacteria</taxon>
        <taxon>Pseudomonadati</taxon>
        <taxon>Pseudomonadota</taxon>
        <taxon>Gammaproteobacteria</taxon>
        <taxon>Lysobacterales</taxon>
        <taxon>Rhodanobacteraceae</taxon>
        <taxon>Tahibacter</taxon>
    </lineage>
</organism>
<dbReference type="PROSITE" id="PS50011">
    <property type="entry name" value="PROTEIN_KINASE_DOM"/>
    <property type="match status" value="1"/>
</dbReference>
<gene>
    <name evidence="7" type="ORF">DFR29_11482</name>
</gene>
<keyword evidence="3 7" id="KW-0418">Kinase</keyword>